<feature type="compositionally biased region" description="Low complexity" evidence="1">
    <location>
        <begin position="567"/>
        <end position="595"/>
    </location>
</feature>
<feature type="region of interest" description="Disordered" evidence="1">
    <location>
        <begin position="482"/>
        <end position="606"/>
    </location>
</feature>
<keyword evidence="3" id="KW-0732">Signal</keyword>
<feature type="region of interest" description="Disordered" evidence="1">
    <location>
        <begin position="236"/>
        <end position="282"/>
    </location>
</feature>
<evidence type="ECO:0000313" key="5">
    <source>
        <dbReference type="Proteomes" id="UP000631312"/>
    </source>
</evidence>
<name>A0ABQ4AKR0_9ACTN</name>
<keyword evidence="2" id="KW-1133">Transmembrane helix</keyword>
<accession>A0ABQ4AKR0</accession>
<gene>
    <name evidence="4" type="ORF">Alo02nite_43890</name>
</gene>
<dbReference type="SUPFAM" id="SSF49452">
    <property type="entry name" value="Starch-binding domain-like"/>
    <property type="match status" value="1"/>
</dbReference>
<feature type="compositionally biased region" description="Acidic residues" evidence="1">
    <location>
        <begin position="254"/>
        <end position="264"/>
    </location>
</feature>
<feature type="signal peptide" evidence="3">
    <location>
        <begin position="1"/>
        <end position="32"/>
    </location>
</feature>
<comment type="caution">
    <text evidence="4">The sequence shown here is derived from an EMBL/GenBank/DDBJ whole genome shotgun (WGS) entry which is preliminary data.</text>
</comment>
<keyword evidence="2" id="KW-0472">Membrane</keyword>
<keyword evidence="2" id="KW-0812">Transmembrane</keyword>
<feature type="compositionally biased region" description="Gly residues" evidence="1">
    <location>
        <begin position="543"/>
        <end position="564"/>
    </location>
</feature>
<feature type="compositionally biased region" description="Low complexity" evidence="1">
    <location>
        <begin position="237"/>
        <end position="253"/>
    </location>
</feature>
<feature type="compositionally biased region" description="Gly residues" evidence="1">
    <location>
        <begin position="497"/>
        <end position="506"/>
    </location>
</feature>
<proteinExistence type="predicted"/>
<feature type="compositionally biased region" description="Gly residues" evidence="1">
    <location>
        <begin position="514"/>
        <end position="534"/>
    </location>
</feature>
<organism evidence="4 5">
    <name type="scientific">Actinoplanes lobatus</name>
    <dbReference type="NCBI Taxonomy" id="113568"/>
    <lineage>
        <taxon>Bacteria</taxon>
        <taxon>Bacillati</taxon>
        <taxon>Actinomycetota</taxon>
        <taxon>Actinomycetes</taxon>
        <taxon>Micromonosporales</taxon>
        <taxon>Micromonosporaceae</taxon>
        <taxon>Actinoplanes</taxon>
    </lineage>
</organism>
<dbReference type="Proteomes" id="UP000631312">
    <property type="component" value="Unassembled WGS sequence"/>
</dbReference>
<evidence type="ECO:0000313" key="4">
    <source>
        <dbReference type="EMBL" id="GIE41491.1"/>
    </source>
</evidence>
<reference evidence="4 5" key="1">
    <citation type="submission" date="2021-01" db="EMBL/GenBank/DDBJ databases">
        <title>Whole genome shotgun sequence of Actinoplanes lobatus NBRC 12513.</title>
        <authorList>
            <person name="Komaki H."/>
            <person name="Tamura T."/>
        </authorList>
    </citation>
    <scope>NUCLEOTIDE SEQUENCE [LARGE SCALE GENOMIC DNA]</scope>
    <source>
        <strain evidence="4 5">NBRC 12513</strain>
    </source>
</reference>
<dbReference type="Pfam" id="PF13620">
    <property type="entry name" value="CarboxypepD_reg"/>
    <property type="match status" value="1"/>
</dbReference>
<feature type="chain" id="PRO_5045554638" description="Carboxypeptidase family protein" evidence="3">
    <location>
        <begin position="33"/>
        <end position="606"/>
    </location>
</feature>
<feature type="transmembrane region" description="Helical" evidence="2">
    <location>
        <begin position="288"/>
        <end position="309"/>
    </location>
</feature>
<evidence type="ECO:0000256" key="2">
    <source>
        <dbReference type="SAM" id="Phobius"/>
    </source>
</evidence>
<protein>
    <recommendedName>
        <fullName evidence="6">Carboxypeptidase family protein</fullName>
    </recommendedName>
</protein>
<evidence type="ECO:0000256" key="1">
    <source>
        <dbReference type="SAM" id="MobiDB-lite"/>
    </source>
</evidence>
<sequence>MTTHLRARTAQAGAFLALAAGLVAGVQSPALADPPEIQIQLSNTEVDSGSTVTMQYTVRNPGGQDQQGDNRASIRVTGMSCSGQCSPSGQPIQPDATADFNATLTAPTVSAGQNRSVTVTVTVTLNGETGTASETITVNGPAAPTTVRQVSGRIKDDGGARVAGVQVAIQDSAGHSYSTTTGNNGEYAFSSSDAKPIAAGSITVGAAKDGYDATTVTVEGTAGRTVNVPLTIKKVAAETTSPTPTPSTSATAAPEEEVTDEETAETTAPLADQGLDNTSGTEEEGSNWLLIIMGVLLVAAGIGAMVLVWMRRKNANDDLGSDTGLGKAVPAAAGGFDATRVAAPVGGGRGGDATMVAPAGGMGAQRGGMGGSLADAPTMIHRPPVEDEFPDPYGAPMPAGGGFAGGGNQWGADQGGAYGGATQTYGQQGGGYGAADQGGYNDPGQGGYNDQGQQRYDEHTNLYQPEQPQQPQQAQRYDEHTNLYQPEPGGYPQQQGGNYGGGGYDQGGYDQQQGGYGDQGGWGGQDAGGYGPQGGYDQQQQGGSYGGGYEQQQGGAYGGGGYDDGGYDQQQGGNYGGYDQQQQGGYGDQQRGTYGNPRPNRDWDGN</sequence>
<feature type="region of interest" description="Disordered" evidence="1">
    <location>
        <begin position="429"/>
        <end position="453"/>
    </location>
</feature>
<dbReference type="InterPro" id="IPR013784">
    <property type="entry name" value="Carb-bd-like_fold"/>
</dbReference>
<evidence type="ECO:0000256" key="3">
    <source>
        <dbReference type="SAM" id="SignalP"/>
    </source>
</evidence>
<dbReference type="Gene3D" id="2.60.40.1120">
    <property type="entry name" value="Carboxypeptidase-like, regulatory domain"/>
    <property type="match status" value="1"/>
</dbReference>
<evidence type="ECO:0008006" key="6">
    <source>
        <dbReference type="Google" id="ProtNLM"/>
    </source>
</evidence>
<dbReference type="EMBL" id="BOMP01000071">
    <property type="protein sequence ID" value="GIE41491.1"/>
    <property type="molecule type" value="Genomic_DNA"/>
</dbReference>
<keyword evidence="5" id="KW-1185">Reference proteome</keyword>